<proteinExistence type="predicted"/>
<feature type="non-terminal residue" evidence="1">
    <location>
        <position position="212"/>
    </location>
</feature>
<sequence length="212" mass="24002">VTQGVDVAEHYDDLYLSNLSTVLNNSLDQDTSAVPDTFHNTSETVELEKVTSGKVTSEDPAIEFNKVVQDVMTALYPGCKGFTMLTFVVILFKLKVKHNWSEISFTELLQVFQEVLPPNNKAPADSYRASMIISQVGLDYEEIDACPNDCILYWKENALQIECPTCGTSMNKEKTKFAAKVLRYFPLTPRLQRMYSVPWVAKVMTWHLTGKM</sequence>
<dbReference type="PANTHER" id="PTHR10775">
    <property type="entry name" value="OS08G0208400 PROTEIN"/>
    <property type="match status" value="1"/>
</dbReference>
<evidence type="ECO:0000313" key="2">
    <source>
        <dbReference type="Proteomes" id="UP000541444"/>
    </source>
</evidence>
<protein>
    <recommendedName>
        <fullName evidence="3">Polyprotein</fullName>
    </recommendedName>
</protein>
<accession>A0A7J7N9P7</accession>
<dbReference type="OrthoDB" id="1932595at2759"/>
<name>A0A7J7N9P7_9MAGN</name>
<evidence type="ECO:0008006" key="3">
    <source>
        <dbReference type="Google" id="ProtNLM"/>
    </source>
</evidence>
<gene>
    <name evidence="1" type="ORF">GIB67_023776</name>
</gene>
<dbReference type="PANTHER" id="PTHR10775:SF182">
    <property type="entry name" value="TRANSPOSON, EN_SPM-LIKE, TRANSPOSASE-ASSOCIATED DOMAIN PROTEIN-RELATED"/>
    <property type="match status" value="1"/>
</dbReference>
<dbReference type="AlphaFoldDB" id="A0A7J7N9P7"/>
<comment type="caution">
    <text evidence="1">The sequence shown here is derived from an EMBL/GenBank/DDBJ whole genome shotgun (WGS) entry which is preliminary data.</text>
</comment>
<dbReference type="Proteomes" id="UP000541444">
    <property type="component" value="Unassembled WGS sequence"/>
</dbReference>
<organism evidence="1 2">
    <name type="scientific">Kingdonia uniflora</name>
    <dbReference type="NCBI Taxonomy" id="39325"/>
    <lineage>
        <taxon>Eukaryota</taxon>
        <taxon>Viridiplantae</taxon>
        <taxon>Streptophyta</taxon>
        <taxon>Embryophyta</taxon>
        <taxon>Tracheophyta</taxon>
        <taxon>Spermatophyta</taxon>
        <taxon>Magnoliopsida</taxon>
        <taxon>Ranunculales</taxon>
        <taxon>Circaeasteraceae</taxon>
        <taxon>Kingdonia</taxon>
    </lineage>
</organism>
<feature type="non-terminal residue" evidence="1">
    <location>
        <position position="1"/>
    </location>
</feature>
<keyword evidence="2" id="KW-1185">Reference proteome</keyword>
<reference evidence="1 2" key="1">
    <citation type="journal article" date="2020" name="IScience">
        <title>Genome Sequencing of the Endangered Kingdonia uniflora (Circaeasteraceae, Ranunculales) Reveals Potential Mechanisms of Evolutionary Specialization.</title>
        <authorList>
            <person name="Sun Y."/>
            <person name="Deng T."/>
            <person name="Zhang A."/>
            <person name="Moore M.J."/>
            <person name="Landis J.B."/>
            <person name="Lin N."/>
            <person name="Zhang H."/>
            <person name="Zhang X."/>
            <person name="Huang J."/>
            <person name="Zhang X."/>
            <person name="Sun H."/>
            <person name="Wang H."/>
        </authorList>
    </citation>
    <scope>NUCLEOTIDE SEQUENCE [LARGE SCALE GENOMIC DNA]</scope>
    <source>
        <strain evidence="1">TB1705</strain>
        <tissue evidence="1">Leaf</tissue>
    </source>
</reference>
<dbReference type="EMBL" id="JACGCM010000969">
    <property type="protein sequence ID" value="KAF6163742.1"/>
    <property type="molecule type" value="Genomic_DNA"/>
</dbReference>
<evidence type="ECO:0000313" key="1">
    <source>
        <dbReference type="EMBL" id="KAF6163742.1"/>
    </source>
</evidence>